<reference evidence="10 11" key="1">
    <citation type="submission" date="2014-11" db="EMBL/GenBank/DDBJ databases">
        <authorList>
            <person name="Wibberg Daniel"/>
        </authorList>
    </citation>
    <scope>NUCLEOTIDE SEQUENCE [LARGE SCALE GENOMIC DNA]</scope>
    <source>
        <strain evidence="10">Rhizoctonia solani AG1-IB 7/3/14</strain>
    </source>
</reference>
<keyword evidence="3" id="KW-0645">Protease</keyword>
<evidence type="ECO:0000313" key="11">
    <source>
        <dbReference type="Proteomes" id="UP000059188"/>
    </source>
</evidence>
<gene>
    <name evidence="10" type="ORF">RSOLAG1IB_04458</name>
</gene>
<evidence type="ECO:0000256" key="1">
    <source>
        <dbReference type="ARBA" id="ARBA00001947"/>
    </source>
</evidence>
<dbReference type="Gene3D" id="3.40.390.10">
    <property type="entry name" value="Collagenase (Catalytic Domain)"/>
    <property type="match status" value="1"/>
</dbReference>
<keyword evidence="6" id="KW-0862">Zinc</keyword>
<dbReference type="GO" id="GO:0004222">
    <property type="term" value="F:metalloendopeptidase activity"/>
    <property type="evidence" value="ECO:0007669"/>
    <property type="project" value="InterPro"/>
</dbReference>
<feature type="chain" id="PRO_5002114532" evidence="8">
    <location>
        <begin position="18"/>
        <end position="360"/>
    </location>
</feature>
<accession>A0A0B7FZL9</accession>
<dbReference type="GO" id="GO:0046872">
    <property type="term" value="F:metal ion binding"/>
    <property type="evidence" value="ECO:0007669"/>
    <property type="project" value="UniProtKB-KW"/>
</dbReference>
<evidence type="ECO:0000259" key="9">
    <source>
        <dbReference type="SMART" id="SM01351"/>
    </source>
</evidence>
<dbReference type="GO" id="GO:0006508">
    <property type="term" value="P:proteolysis"/>
    <property type="evidence" value="ECO:0007669"/>
    <property type="project" value="UniProtKB-KW"/>
</dbReference>
<organism evidence="10 11">
    <name type="scientific">Thanatephorus cucumeris (strain AG1-IB / isolate 7/3/14)</name>
    <name type="common">Lettuce bottom rot fungus</name>
    <name type="synonym">Rhizoctonia solani</name>
    <dbReference type="NCBI Taxonomy" id="1108050"/>
    <lineage>
        <taxon>Eukaryota</taxon>
        <taxon>Fungi</taxon>
        <taxon>Dikarya</taxon>
        <taxon>Basidiomycota</taxon>
        <taxon>Agaricomycotina</taxon>
        <taxon>Agaricomycetes</taxon>
        <taxon>Cantharellales</taxon>
        <taxon>Ceratobasidiaceae</taxon>
        <taxon>Rhizoctonia</taxon>
        <taxon>Rhizoctonia solani AG-1</taxon>
    </lineage>
</organism>
<keyword evidence="5 10" id="KW-0378">Hydrolase</keyword>
<protein>
    <submittedName>
        <fullName evidence="10">Peptidyl-Lys metalloendopeptidase</fullName>
        <ecNumber evidence="10">3.4.24.20</ecNumber>
    </submittedName>
</protein>
<keyword evidence="7" id="KW-0482">Metalloprotease</keyword>
<dbReference type="AlphaFoldDB" id="A0A0B7FZL9"/>
<dbReference type="STRING" id="1108050.A0A0B7FZL9"/>
<evidence type="ECO:0000256" key="6">
    <source>
        <dbReference type="ARBA" id="ARBA00022833"/>
    </source>
</evidence>
<keyword evidence="11" id="KW-1185">Reference proteome</keyword>
<keyword evidence="8" id="KW-0732">Signal</keyword>
<dbReference type="SMART" id="SM01351">
    <property type="entry name" value="Aspzincin_M35"/>
    <property type="match status" value="1"/>
</dbReference>
<comment type="similarity">
    <text evidence="2">Belongs to the peptidase M35 family.</text>
</comment>
<evidence type="ECO:0000313" key="10">
    <source>
        <dbReference type="EMBL" id="CEL61708.1"/>
    </source>
</evidence>
<sequence>MKYVVSAALLSAVAVSAAPGLVLDVTGPSSAVDVDGLSVKAVLKNTGTESLKLLNDPRTVLSKAPTDTFSITSDTNIQTPKFTGIKLKYVPTTAAAKARDADFTVLAPGQSIELDHTLAGVYNFTSAGEGVYKFAAKNIFNYVDASGELKTIEASSNSNQFKLAGKLVAPSTSAKTHAARGVSKRAISYSGCTSSQQTLISAAAAASNTYVANVNTYLNGISSGTTRYTTWFGAYTAARLSTVRSHYTAIGTDATSTTYDCTTCQNTSGIDYDSTYAYVYSDEPGTIYLCGVFWDAPVTGTDSRAGTIVHENSHFEVNGGTSDWVYGQSSAKSLATSNPTRAIDNADNHEYFAENNPSLS</sequence>
<dbReference type="Pfam" id="PF14521">
    <property type="entry name" value="Aspzincin_M35"/>
    <property type="match status" value="1"/>
</dbReference>
<dbReference type="OrthoDB" id="412874at2759"/>
<keyword evidence="4" id="KW-0479">Metal-binding</keyword>
<dbReference type="SUPFAM" id="SSF55486">
    <property type="entry name" value="Metalloproteases ('zincins'), catalytic domain"/>
    <property type="match status" value="1"/>
</dbReference>
<dbReference type="Proteomes" id="UP000059188">
    <property type="component" value="Unassembled WGS sequence"/>
</dbReference>
<evidence type="ECO:0000256" key="7">
    <source>
        <dbReference type="ARBA" id="ARBA00023049"/>
    </source>
</evidence>
<feature type="signal peptide" evidence="8">
    <location>
        <begin position="1"/>
        <end position="17"/>
    </location>
</feature>
<dbReference type="PANTHER" id="PTHR37016">
    <property type="match status" value="1"/>
</dbReference>
<feature type="domain" description="Lysine-specific metallo-endopeptidase" evidence="9">
    <location>
        <begin position="216"/>
        <end position="354"/>
    </location>
</feature>
<proteinExistence type="inferred from homology"/>
<dbReference type="EMBL" id="LN679105">
    <property type="protein sequence ID" value="CEL61708.1"/>
    <property type="molecule type" value="Genomic_DNA"/>
</dbReference>
<evidence type="ECO:0000256" key="2">
    <source>
        <dbReference type="ARBA" id="ARBA00010279"/>
    </source>
</evidence>
<dbReference type="EC" id="3.4.24.20" evidence="10"/>
<comment type="cofactor">
    <cofactor evidence="1">
        <name>Zn(2+)</name>
        <dbReference type="ChEBI" id="CHEBI:29105"/>
    </cofactor>
</comment>
<evidence type="ECO:0000256" key="3">
    <source>
        <dbReference type="ARBA" id="ARBA00022670"/>
    </source>
</evidence>
<dbReference type="InterPro" id="IPR050414">
    <property type="entry name" value="Fungal_M35_metalloproteases"/>
</dbReference>
<dbReference type="InterPro" id="IPR029463">
    <property type="entry name" value="Lys_MEP"/>
</dbReference>
<name>A0A0B7FZL9_THACB</name>
<dbReference type="PANTHER" id="PTHR37016:SF3">
    <property type="entry name" value="NEUTRAL PROTEASE 2-RELATED"/>
    <property type="match status" value="1"/>
</dbReference>
<dbReference type="InterPro" id="IPR024079">
    <property type="entry name" value="MetalloPept_cat_dom_sf"/>
</dbReference>
<dbReference type="Gene3D" id="2.60.40.2970">
    <property type="match status" value="1"/>
</dbReference>
<evidence type="ECO:0000256" key="8">
    <source>
        <dbReference type="SAM" id="SignalP"/>
    </source>
</evidence>
<evidence type="ECO:0000256" key="5">
    <source>
        <dbReference type="ARBA" id="ARBA00022801"/>
    </source>
</evidence>
<evidence type="ECO:0000256" key="4">
    <source>
        <dbReference type="ARBA" id="ARBA00022723"/>
    </source>
</evidence>